<dbReference type="InterPro" id="IPR001647">
    <property type="entry name" value="HTH_TetR"/>
</dbReference>
<gene>
    <name evidence="6" type="ORF">OHJ16_00530</name>
</gene>
<dbReference type="InterPro" id="IPR050109">
    <property type="entry name" value="HTH-type_TetR-like_transc_reg"/>
</dbReference>
<dbReference type="PRINTS" id="PR00455">
    <property type="entry name" value="HTHTETR"/>
</dbReference>
<dbReference type="EMBL" id="JAPTMY010000001">
    <property type="protein sequence ID" value="MCZ0856535.1"/>
    <property type="molecule type" value="Genomic_DNA"/>
</dbReference>
<dbReference type="PANTHER" id="PTHR30055">
    <property type="entry name" value="HTH-TYPE TRANSCRIPTIONAL REGULATOR RUTR"/>
    <property type="match status" value="1"/>
</dbReference>
<evidence type="ECO:0000256" key="1">
    <source>
        <dbReference type="ARBA" id="ARBA00023015"/>
    </source>
</evidence>
<comment type="caution">
    <text evidence="6">The sequence shown here is derived from an EMBL/GenBank/DDBJ whole genome shotgun (WGS) entry which is preliminary data.</text>
</comment>
<evidence type="ECO:0000256" key="3">
    <source>
        <dbReference type="ARBA" id="ARBA00023163"/>
    </source>
</evidence>
<evidence type="ECO:0000256" key="4">
    <source>
        <dbReference type="PROSITE-ProRule" id="PRU00335"/>
    </source>
</evidence>
<evidence type="ECO:0000259" key="5">
    <source>
        <dbReference type="PROSITE" id="PS50977"/>
    </source>
</evidence>
<feature type="DNA-binding region" description="H-T-H motif" evidence="4">
    <location>
        <begin position="26"/>
        <end position="45"/>
    </location>
</feature>
<keyword evidence="2 4" id="KW-0238">DNA-binding</keyword>
<feature type="domain" description="HTH tetR-type" evidence="5">
    <location>
        <begin position="3"/>
        <end position="63"/>
    </location>
</feature>
<evidence type="ECO:0000313" key="7">
    <source>
        <dbReference type="Proteomes" id="UP001072034"/>
    </source>
</evidence>
<name>A0ABT4I4B5_9ACTO</name>
<keyword evidence="1" id="KW-0805">Transcription regulation</keyword>
<dbReference type="Pfam" id="PF00440">
    <property type="entry name" value="TetR_N"/>
    <property type="match status" value="1"/>
</dbReference>
<keyword evidence="3" id="KW-0804">Transcription</keyword>
<keyword evidence="7" id="KW-1185">Reference proteome</keyword>
<dbReference type="RefSeq" id="WP_268916323.1">
    <property type="nucleotide sequence ID" value="NZ_CP124548.1"/>
</dbReference>
<accession>A0ABT4I4B5</accession>
<dbReference type="Proteomes" id="UP001072034">
    <property type="component" value="Unassembled WGS sequence"/>
</dbReference>
<dbReference type="Gene3D" id="1.10.357.10">
    <property type="entry name" value="Tetracycline Repressor, domain 2"/>
    <property type="match status" value="1"/>
</dbReference>
<dbReference type="PROSITE" id="PS50977">
    <property type="entry name" value="HTH_TETR_2"/>
    <property type="match status" value="1"/>
</dbReference>
<dbReference type="InterPro" id="IPR009057">
    <property type="entry name" value="Homeodomain-like_sf"/>
</dbReference>
<sequence>MRQSNRARIIAAALTIIGRKGVDGLTFDALAEQVGLTRSGIVYHFRTREALIAGIAADLLARWKAEALEALGKPFETATRAERVTALAVSVLEGALLPGELAFLISGRPEAAGLNRAWGSFQRQWIGDPLTLTPAQRVGLLAVDGWWTELASGTECTGAMDAATRALIVSLVSDERGT</sequence>
<reference evidence="6" key="1">
    <citation type="submission" date="2022-10" db="EMBL/GenBank/DDBJ databases">
        <title>Genome sequence of Actinomyces israelii ATCC 10048.</title>
        <authorList>
            <person name="Watt R.M."/>
            <person name="Tong W.M."/>
        </authorList>
    </citation>
    <scope>NUCLEOTIDE SEQUENCE</scope>
    <source>
        <strain evidence="6">ATCC 10048</strain>
    </source>
</reference>
<dbReference type="PANTHER" id="PTHR30055:SF234">
    <property type="entry name" value="HTH-TYPE TRANSCRIPTIONAL REGULATOR BETI"/>
    <property type="match status" value="1"/>
</dbReference>
<proteinExistence type="predicted"/>
<organism evidence="6 7">
    <name type="scientific">Actinomyces israelii</name>
    <dbReference type="NCBI Taxonomy" id="1659"/>
    <lineage>
        <taxon>Bacteria</taxon>
        <taxon>Bacillati</taxon>
        <taxon>Actinomycetota</taxon>
        <taxon>Actinomycetes</taxon>
        <taxon>Actinomycetales</taxon>
        <taxon>Actinomycetaceae</taxon>
        <taxon>Actinomyces</taxon>
    </lineage>
</organism>
<dbReference type="SUPFAM" id="SSF46689">
    <property type="entry name" value="Homeodomain-like"/>
    <property type="match status" value="1"/>
</dbReference>
<protein>
    <submittedName>
        <fullName evidence="6">TetR/AcrR family transcriptional regulator</fullName>
    </submittedName>
</protein>
<evidence type="ECO:0000313" key="6">
    <source>
        <dbReference type="EMBL" id="MCZ0856535.1"/>
    </source>
</evidence>
<evidence type="ECO:0000256" key="2">
    <source>
        <dbReference type="ARBA" id="ARBA00023125"/>
    </source>
</evidence>